<comment type="caution">
    <text evidence="1">The sequence shown here is derived from an EMBL/GenBank/DDBJ whole genome shotgun (WGS) entry which is preliminary data.</text>
</comment>
<dbReference type="InterPro" id="IPR027417">
    <property type="entry name" value="P-loop_NTPase"/>
</dbReference>
<reference evidence="1" key="1">
    <citation type="submission" date="2021-11" db="EMBL/GenBank/DDBJ databases">
        <authorList>
            <consortium name="Genoscope - CEA"/>
            <person name="William W."/>
        </authorList>
    </citation>
    <scope>NUCLEOTIDE SEQUENCE</scope>
</reference>
<name>A0A8J2SH88_9STRA</name>
<evidence type="ECO:0000313" key="1">
    <source>
        <dbReference type="EMBL" id="CAH0367696.1"/>
    </source>
</evidence>
<dbReference type="OrthoDB" id="199798at2759"/>
<protein>
    <submittedName>
        <fullName evidence="1">Uncharacterized protein</fullName>
    </submittedName>
</protein>
<sequence length="741" mass="82375">MAAARSRKKQNGVLPWIALLLLAVVVATFVYAHVHVVSQHGTAVHPHMPPPRARQLEEPVIPTMIETPAPSQTKRKKTINDITNELDPMDRLLEQSRMRAERGDVCADDVFIVHWTHVPKAGGTAFAGMAKKISCARNPAIASSNPCCVRDVCVAEGSCHSTASTCPLVQGIGKHTSNMGRLALVPCCGREWYLSTVISFLCRRGVGSGLQYVSRRWHSGARSPHAPSRRWRAGVVEVLPSRRRAALINLVWPHDGVEGGVDGRRPRRRYAIRPAPTDDELAKFGLAYDPHRPYHPVKVKKERLTGKSAAPMGALAATAGMGKGTQLALRAKGYASWPVEKRVEFFAKTGVNWAELKKRLTEKRMAPNDDESTGLLKELRAVYDRVALPKNMTYGGSQKHRFPRPGEPSLQARFCAKSSRDLVEGIDRPHECCHKRGVGASSATMIRQPWVRGVSAYFYRGHNPNYDAYKLRPGLWVHPNDRKLYPALIGQKTYTFKEYLGMPEYQNVITKMFGDSAECPQVQHCRRKPGSDISATCDMVTGCHGYRNTTYLNEEHIDAAVESLKAHAFVGLLEAYNASVLLAAAEFGVHNLEEDDFAQSRPSAALQADCSPSRVLRADADACRAAFSAYSLDNIVYERAHRLFCDRLDVKGLLERDDVRKELTKRKLCGEVDYSKVEHVCGPLETPAAFEKLKTLRAACVPGGLGRLKKNPRQPPPLPRPREWWLSTYGYHYDGDRTPAS</sequence>
<gene>
    <name evidence="1" type="ORF">PECAL_2P07310</name>
</gene>
<keyword evidence="2" id="KW-1185">Reference proteome</keyword>
<dbReference type="EMBL" id="CAKKNE010000002">
    <property type="protein sequence ID" value="CAH0367696.1"/>
    <property type="molecule type" value="Genomic_DNA"/>
</dbReference>
<dbReference type="AlphaFoldDB" id="A0A8J2SH88"/>
<evidence type="ECO:0000313" key="2">
    <source>
        <dbReference type="Proteomes" id="UP000789595"/>
    </source>
</evidence>
<accession>A0A8J2SH88</accession>
<dbReference type="Gene3D" id="3.40.50.300">
    <property type="entry name" value="P-loop containing nucleotide triphosphate hydrolases"/>
    <property type="match status" value="1"/>
</dbReference>
<organism evidence="1 2">
    <name type="scientific">Pelagomonas calceolata</name>
    <dbReference type="NCBI Taxonomy" id="35677"/>
    <lineage>
        <taxon>Eukaryota</taxon>
        <taxon>Sar</taxon>
        <taxon>Stramenopiles</taxon>
        <taxon>Ochrophyta</taxon>
        <taxon>Pelagophyceae</taxon>
        <taxon>Pelagomonadales</taxon>
        <taxon>Pelagomonadaceae</taxon>
        <taxon>Pelagomonas</taxon>
    </lineage>
</organism>
<proteinExistence type="predicted"/>
<dbReference type="Proteomes" id="UP000789595">
    <property type="component" value="Unassembled WGS sequence"/>
</dbReference>